<proteinExistence type="predicted"/>
<dbReference type="InterPro" id="IPR046347">
    <property type="entry name" value="bZIP_sf"/>
</dbReference>
<name>A0A0N5AZT9_9BILA</name>
<feature type="coiled-coil region" evidence="1">
    <location>
        <begin position="187"/>
        <end position="235"/>
    </location>
</feature>
<evidence type="ECO:0000256" key="1">
    <source>
        <dbReference type="SAM" id="Coils"/>
    </source>
</evidence>
<dbReference type="PROSITE" id="PS50217">
    <property type="entry name" value="BZIP"/>
    <property type="match status" value="1"/>
</dbReference>
<sequence>MTNPFTAEDLMRRSLFGSLIGFGKKKTKASTSACNSENHHHHQYADESCFTGCSFRSPNAAVYLSETYQPAVKAIIEDRRLTEDAGQTLPSEQDIYREIVAECEKFEKKEKRIEPLQMNQNAMQNPQHVQPVIGTRSLDEETTNEMIKLIVGTVMKTLYGSKQGLESPEEILRKKRLQNNEAAARYRKRQKELREETEIEVRILENKNRQLREQVENMQREIDRLKQEHNMAVSVQESDDSNKLDYNVLLIQSFTGAAAITETTNYNAMIES</sequence>
<dbReference type="SMART" id="SM00338">
    <property type="entry name" value="BRLZ"/>
    <property type="match status" value="1"/>
</dbReference>
<dbReference type="WBParaSite" id="SMUV_0001051901-mRNA-1">
    <property type="protein sequence ID" value="SMUV_0001051901-mRNA-1"/>
    <property type="gene ID" value="SMUV_0001051901"/>
</dbReference>
<dbReference type="Pfam" id="PF07716">
    <property type="entry name" value="bZIP_2"/>
    <property type="match status" value="1"/>
</dbReference>
<dbReference type="Proteomes" id="UP000046393">
    <property type="component" value="Unplaced"/>
</dbReference>
<dbReference type="PROSITE" id="PS00036">
    <property type="entry name" value="BZIP_BASIC"/>
    <property type="match status" value="1"/>
</dbReference>
<dbReference type="GO" id="GO:0003700">
    <property type="term" value="F:DNA-binding transcription factor activity"/>
    <property type="evidence" value="ECO:0007669"/>
    <property type="project" value="InterPro"/>
</dbReference>
<dbReference type="Gene3D" id="1.20.5.170">
    <property type="match status" value="1"/>
</dbReference>
<dbReference type="CDD" id="cd14692">
    <property type="entry name" value="bZIP_ATF4"/>
    <property type="match status" value="1"/>
</dbReference>
<dbReference type="SUPFAM" id="SSF57959">
    <property type="entry name" value="Leucine zipper domain"/>
    <property type="match status" value="1"/>
</dbReference>
<keyword evidence="3" id="KW-1185">Reference proteome</keyword>
<feature type="domain" description="BZIP" evidence="2">
    <location>
        <begin position="169"/>
        <end position="228"/>
    </location>
</feature>
<dbReference type="InterPro" id="IPR004827">
    <property type="entry name" value="bZIP"/>
</dbReference>
<reference evidence="4" key="1">
    <citation type="submission" date="2017-02" db="UniProtKB">
        <authorList>
            <consortium name="WormBaseParasite"/>
        </authorList>
    </citation>
    <scope>IDENTIFICATION</scope>
</reference>
<keyword evidence="1" id="KW-0175">Coiled coil</keyword>
<protein>
    <submittedName>
        <fullName evidence="4">BZIP domain-containing protein</fullName>
    </submittedName>
</protein>
<evidence type="ECO:0000259" key="2">
    <source>
        <dbReference type="PROSITE" id="PS50217"/>
    </source>
</evidence>
<evidence type="ECO:0000313" key="4">
    <source>
        <dbReference type="WBParaSite" id="SMUV_0001051901-mRNA-1"/>
    </source>
</evidence>
<dbReference type="STRING" id="451379.A0A0N5AZT9"/>
<dbReference type="AlphaFoldDB" id="A0A0N5AZT9"/>
<evidence type="ECO:0000313" key="3">
    <source>
        <dbReference type="Proteomes" id="UP000046393"/>
    </source>
</evidence>
<organism evidence="3 4">
    <name type="scientific">Syphacia muris</name>
    <dbReference type="NCBI Taxonomy" id="451379"/>
    <lineage>
        <taxon>Eukaryota</taxon>
        <taxon>Metazoa</taxon>
        <taxon>Ecdysozoa</taxon>
        <taxon>Nematoda</taxon>
        <taxon>Chromadorea</taxon>
        <taxon>Rhabditida</taxon>
        <taxon>Spirurina</taxon>
        <taxon>Oxyuridomorpha</taxon>
        <taxon>Oxyuroidea</taxon>
        <taxon>Oxyuridae</taxon>
        <taxon>Syphacia</taxon>
    </lineage>
</organism>
<accession>A0A0N5AZT9</accession>